<proteinExistence type="predicted"/>
<organism evidence="1 2">
    <name type="scientific">Gordonia bronchialis (strain ATCC 25592 / DSM 43247 / BCRC 13721 / JCM 3198 / KCTC 3076 / NBRC 16047 / NCTC 10667)</name>
    <name type="common">Rhodococcus bronchialis</name>
    <dbReference type="NCBI Taxonomy" id="526226"/>
    <lineage>
        <taxon>Bacteria</taxon>
        <taxon>Bacillati</taxon>
        <taxon>Actinomycetota</taxon>
        <taxon>Actinomycetes</taxon>
        <taxon>Mycobacteriales</taxon>
        <taxon>Gordoniaceae</taxon>
        <taxon>Gordonia</taxon>
    </lineage>
</organism>
<protein>
    <submittedName>
        <fullName evidence="1">Uncharacterized protein</fullName>
    </submittedName>
</protein>
<dbReference type="KEGG" id="gbr:Gbro_3488"/>
<dbReference type="STRING" id="526226.Gbro_3488"/>
<reference evidence="1 2" key="2">
    <citation type="journal article" date="2010" name="Stand. Genomic Sci.">
        <title>Complete genome sequence of Gordonia bronchialis type strain (3410).</title>
        <authorList>
            <person name="Ivanova N."/>
            <person name="Sikorski J."/>
            <person name="Jando M."/>
            <person name="Lapidus A."/>
            <person name="Nolan M."/>
            <person name="Lucas S."/>
            <person name="Del Rio T.G."/>
            <person name="Tice H."/>
            <person name="Copeland A."/>
            <person name="Cheng J.F."/>
            <person name="Chen F."/>
            <person name="Bruce D."/>
            <person name="Goodwin L."/>
            <person name="Pitluck S."/>
            <person name="Mavromatis K."/>
            <person name="Ovchinnikova G."/>
            <person name="Pati A."/>
            <person name="Chen A."/>
            <person name="Palaniappan K."/>
            <person name="Land M."/>
            <person name="Hauser L."/>
            <person name="Chang Y.J."/>
            <person name="Jeffries C.D."/>
            <person name="Chain P."/>
            <person name="Saunders E."/>
            <person name="Han C."/>
            <person name="Detter J.C."/>
            <person name="Brettin T."/>
            <person name="Rohde M."/>
            <person name="Goker M."/>
            <person name="Bristow J."/>
            <person name="Eisen J.A."/>
            <person name="Markowitz V."/>
            <person name="Hugenholtz P."/>
            <person name="Klenk H.P."/>
            <person name="Kyrpides N.C."/>
        </authorList>
    </citation>
    <scope>NUCLEOTIDE SEQUENCE [LARGE SCALE GENOMIC DNA]</scope>
    <source>
        <strain evidence="2">ATCC 25592 / DSM 43247 / BCRC 13721 / JCM 3198 / KCTC 3076 / NBRC 16047 / NCTC 10667</strain>
    </source>
</reference>
<evidence type="ECO:0000313" key="2">
    <source>
        <dbReference type="Proteomes" id="UP000001219"/>
    </source>
</evidence>
<dbReference type="Proteomes" id="UP000001219">
    <property type="component" value="Chromosome"/>
</dbReference>
<sequence>MRDVIGHADDQGWGRRPAVFGLVPTAVLAQLQPDLVDADDASELSPVQQEVADLDEFLASATWPDAVVGVVVTTVITVVPPAEGEPPVARRGVDDVASHPDAKDGRLAVGVLRDGARLALLQMLGSEEQDLLTHPDLAADLVEALAATFEPDDA</sequence>
<accession>D0LE89</accession>
<dbReference type="AlphaFoldDB" id="D0LE89"/>
<gene>
    <name evidence="1" type="ordered locus">Gbro_3488</name>
</gene>
<dbReference type="NCBIfam" id="NF040618">
    <property type="entry name" value="PPA1309_fam"/>
    <property type="match status" value="1"/>
</dbReference>
<name>D0LE89_GORB4</name>
<dbReference type="EMBL" id="CP001802">
    <property type="protein sequence ID" value="ACY22681.1"/>
    <property type="molecule type" value="Genomic_DNA"/>
</dbReference>
<dbReference type="eggNOG" id="ENOG5032TUF">
    <property type="taxonomic scope" value="Bacteria"/>
</dbReference>
<evidence type="ECO:0000313" key="1">
    <source>
        <dbReference type="EMBL" id="ACY22681.1"/>
    </source>
</evidence>
<reference evidence="2" key="1">
    <citation type="submission" date="2009-10" db="EMBL/GenBank/DDBJ databases">
        <title>The complete chromosome of Gordonia bronchialis DSM 43247.</title>
        <authorList>
            <consortium name="US DOE Joint Genome Institute (JGI-PGF)"/>
            <person name="Lucas S."/>
            <person name="Copeland A."/>
            <person name="Lapidus A."/>
            <person name="Glavina del Rio T."/>
            <person name="Dalin E."/>
            <person name="Tice H."/>
            <person name="Bruce D."/>
            <person name="Goodwin L."/>
            <person name="Pitluck S."/>
            <person name="Kyrpides N."/>
            <person name="Mavromatis K."/>
            <person name="Ivanova N."/>
            <person name="Ovchinnikova G."/>
            <person name="Saunders E."/>
            <person name="Brettin T."/>
            <person name="Detter J.C."/>
            <person name="Han C."/>
            <person name="Larimer F."/>
            <person name="Land M."/>
            <person name="Hauser L."/>
            <person name="Markowitz V."/>
            <person name="Cheng J.-F."/>
            <person name="Hugenholtz P."/>
            <person name="Woyke T."/>
            <person name="Wu D."/>
            <person name="Jando M."/>
            <person name="Schneider S."/>
            <person name="Goeker M."/>
            <person name="Klenk H.-P."/>
            <person name="Eisen J.A."/>
        </authorList>
    </citation>
    <scope>NUCLEOTIDE SEQUENCE [LARGE SCALE GENOMIC DNA]</scope>
    <source>
        <strain evidence="2">ATCC 25592 / DSM 43247 / BCRC 13721 / JCM 3198 / KCTC 3076 / NBRC 16047 / NCTC 10667</strain>
    </source>
</reference>
<dbReference type="InterPro" id="IPR047681">
    <property type="entry name" value="PPA1309-like"/>
</dbReference>
<dbReference type="HOGENOM" id="CLU_094573_1_0_11"/>
<keyword evidence="2" id="KW-1185">Reference proteome</keyword>